<evidence type="ECO:0000256" key="6">
    <source>
        <dbReference type="ARBA" id="ARBA00022786"/>
    </source>
</evidence>
<dbReference type="Proteomes" id="UP000593564">
    <property type="component" value="Unassembled WGS sequence"/>
</dbReference>
<comment type="catalytic activity">
    <reaction evidence="1">
        <text>S-ubiquitinyl-[E2 ubiquitin-conjugating enzyme]-L-cysteine + [acceptor protein]-L-lysine = [E2 ubiquitin-conjugating enzyme]-L-cysteine + N(6)-ubiquitinyl-[acceptor protein]-L-lysine.</text>
        <dbReference type="EC" id="2.3.2.27"/>
    </reaction>
</comment>
<name>A0A7J7FQQ4_CAMSI</name>
<protein>
    <recommendedName>
        <fullName evidence="2">RING-type E3 ubiquitin transferase</fullName>
        <ecNumber evidence="2">2.3.2.27</ecNumber>
    </recommendedName>
</protein>
<evidence type="ECO:0000256" key="1">
    <source>
        <dbReference type="ARBA" id="ARBA00000900"/>
    </source>
</evidence>
<reference evidence="10" key="1">
    <citation type="journal article" date="2020" name="Nat. Commun.">
        <title>Genome assembly of wild tea tree DASZ reveals pedigree and selection history of tea varieties.</title>
        <authorList>
            <person name="Zhang W."/>
            <person name="Zhang Y."/>
            <person name="Qiu H."/>
            <person name="Guo Y."/>
            <person name="Wan H."/>
            <person name="Zhang X."/>
            <person name="Scossa F."/>
            <person name="Alseekh S."/>
            <person name="Zhang Q."/>
            <person name="Wang P."/>
            <person name="Xu L."/>
            <person name="Schmidt M.H."/>
            <person name="Jia X."/>
            <person name="Li D."/>
            <person name="Zhu A."/>
            <person name="Guo F."/>
            <person name="Chen W."/>
            <person name="Ni D."/>
            <person name="Usadel B."/>
            <person name="Fernie A.R."/>
            <person name="Wen W."/>
        </authorList>
    </citation>
    <scope>NUCLEOTIDE SEQUENCE [LARGE SCALE GENOMIC DNA]</scope>
    <source>
        <strain evidence="10">cv. G240</strain>
    </source>
</reference>
<proteinExistence type="predicted"/>
<dbReference type="EC" id="2.3.2.27" evidence="2"/>
<keyword evidence="4" id="KW-0479">Metal-binding</keyword>
<evidence type="ECO:0000256" key="4">
    <source>
        <dbReference type="ARBA" id="ARBA00022723"/>
    </source>
</evidence>
<keyword evidence="3" id="KW-0808">Transferase</keyword>
<keyword evidence="10" id="KW-1185">Reference proteome</keyword>
<dbReference type="PANTHER" id="PTHR36776">
    <property type="entry name" value="EXPRESSED PROTEIN"/>
    <property type="match status" value="1"/>
</dbReference>
<dbReference type="GO" id="GO:0061630">
    <property type="term" value="F:ubiquitin protein ligase activity"/>
    <property type="evidence" value="ECO:0007669"/>
    <property type="project" value="UniProtKB-EC"/>
</dbReference>
<reference evidence="9 10" key="2">
    <citation type="submission" date="2020-07" db="EMBL/GenBank/DDBJ databases">
        <title>Genome assembly of wild tea tree DASZ reveals pedigree and selection history of tea varieties.</title>
        <authorList>
            <person name="Zhang W."/>
        </authorList>
    </citation>
    <scope>NUCLEOTIDE SEQUENCE [LARGE SCALE GENOMIC DNA]</scope>
    <source>
        <strain evidence="10">cv. G240</strain>
        <tissue evidence="9">Leaf</tissue>
    </source>
</reference>
<evidence type="ECO:0000256" key="3">
    <source>
        <dbReference type="ARBA" id="ARBA00022679"/>
    </source>
</evidence>
<evidence type="ECO:0000313" key="9">
    <source>
        <dbReference type="EMBL" id="KAF5930327.1"/>
    </source>
</evidence>
<dbReference type="GO" id="GO:0008270">
    <property type="term" value="F:zinc ion binding"/>
    <property type="evidence" value="ECO:0007669"/>
    <property type="project" value="UniProtKB-KW"/>
</dbReference>
<evidence type="ECO:0000256" key="7">
    <source>
        <dbReference type="ARBA" id="ARBA00022833"/>
    </source>
</evidence>
<dbReference type="PANTHER" id="PTHR36776:SF1">
    <property type="entry name" value="EXPRESSED PROTEIN"/>
    <property type="match status" value="1"/>
</dbReference>
<dbReference type="Pfam" id="PF14369">
    <property type="entry name" value="Zn_ribbon_19"/>
    <property type="match status" value="1"/>
</dbReference>
<gene>
    <name evidence="9" type="ORF">HYC85_031200</name>
</gene>
<keyword evidence="6" id="KW-0833">Ubl conjugation pathway</keyword>
<dbReference type="EMBL" id="JACBKZ010000015">
    <property type="protein sequence ID" value="KAF5930327.1"/>
    <property type="molecule type" value="Genomic_DNA"/>
</dbReference>
<feature type="domain" description="E3 ubiquitin-protein ligase RNF126-like zinc-ribbon" evidence="8">
    <location>
        <begin position="214"/>
        <end position="248"/>
    </location>
</feature>
<evidence type="ECO:0000256" key="2">
    <source>
        <dbReference type="ARBA" id="ARBA00012483"/>
    </source>
</evidence>
<keyword evidence="5" id="KW-0863">Zinc-finger</keyword>
<dbReference type="AlphaFoldDB" id="A0A7J7FQQ4"/>
<organism evidence="9 10">
    <name type="scientific">Camellia sinensis</name>
    <name type="common">Tea plant</name>
    <name type="synonym">Thea sinensis</name>
    <dbReference type="NCBI Taxonomy" id="4442"/>
    <lineage>
        <taxon>Eukaryota</taxon>
        <taxon>Viridiplantae</taxon>
        <taxon>Streptophyta</taxon>
        <taxon>Embryophyta</taxon>
        <taxon>Tracheophyta</taxon>
        <taxon>Spermatophyta</taxon>
        <taxon>Magnoliopsida</taxon>
        <taxon>eudicotyledons</taxon>
        <taxon>Gunneridae</taxon>
        <taxon>Pentapetalae</taxon>
        <taxon>asterids</taxon>
        <taxon>Ericales</taxon>
        <taxon>Theaceae</taxon>
        <taxon>Camellia</taxon>
    </lineage>
</organism>
<evidence type="ECO:0000313" key="10">
    <source>
        <dbReference type="Proteomes" id="UP000593564"/>
    </source>
</evidence>
<keyword evidence="7" id="KW-0862">Zinc</keyword>
<dbReference type="InterPro" id="IPR039525">
    <property type="entry name" value="RNF126-like_zinc-ribbon"/>
</dbReference>
<comment type="caution">
    <text evidence="9">The sequence shown here is derived from an EMBL/GenBank/DDBJ whole genome shotgun (WGS) entry which is preliminary data.</text>
</comment>
<sequence>MASLLFIAPSITIPNCNLCSKIHGSSFRVIANPTLNFLSVSSRPEDHLRFASIHRYQSYSSNEEEEEEEEEDSQEGLVQDLRVPEHWLDPSKALGPESEWLRVTLHKWLDDEYCPEPINVDIGCVAARSYYKSLVERQTDLGEILLKMARELESISYQESFHGAFSSANAAVNLIIQRIKQDKRLDHSQCLKSTPCSFILLKTTQSGSDPDSLQYWCYHCNKQVSIETLPDLPDVVCHKCKNDFVESIAAVNPSPPPSQPSDFVLGPYFGSQLLQVLLQHAMHFIPCLHNSVSVIAIHHNNATLCVLEIVPPQWPNLVLATNIPQSLQASGFPNTEGLDCKATNHLLPSA</sequence>
<evidence type="ECO:0000256" key="5">
    <source>
        <dbReference type="ARBA" id="ARBA00022771"/>
    </source>
</evidence>
<evidence type="ECO:0000259" key="8">
    <source>
        <dbReference type="Pfam" id="PF14369"/>
    </source>
</evidence>
<accession>A0A7J7FQQ4</accession>